<protein>
    <recommendedName>
        <fullName evidence="13">Leucine-rich repeat-containing N-terminal plant-type domain-containing protein</fullName>
    </recommendedName>
</protein>
<dbReference type="GO" id="GO:0016020">
    <property type="term" value="C:membrane"/>
    <property type="evidence" value="ECO:0007669"/>
    <property type="project" value="UniProtKB-SubCell"/>
</dbReference>
<evidence type="ECO:0000256" key="9">
    <source>
        <dbReference type="ARBA" id="ARBA00023170"/>
    </source>
</evidence>
<keyword evidence="4" id="KW-0812">Transmembrane</keyword>
<dbReference type="OrthoDB" id="1001215at2759"/>
<dbReference type="Proteomes" id="UP000323000">
    <property type="component" value="Chromosome 9"/>
</dbReference>
<dbReference type="InterPro" id="IPR001611">
    <property type="entry name" value="Leu-rich_rpt"/>
</dbReference>
<dbReference type="PANTHER" id="PTHR48063">
    <property type="entry name" value="LRR RECEPTOR-LIKE KINASE"/>
    <property type="match status" value="1"/>
</dbReference>
<keyword evidence="12" id="KW-1185">Reference proteome</keyword>
<organism evidence="11 12">
    <name type="scientific">Acer yangbiense</name>
    <dbReference type="NCBI Taxonomy" id="1000413"/>
    <lineage>
        <taxon>Eukaryota</taxon>
        <taxon>Viridiplantae</taxon>
        <taxon>Streptophyta</taxon>
        <taxon>Embryophyta</taxon>
        <taxon>Tracheophyta</taxon>
        <taxon>Spermatophyta</taxon>
        <taxon>Magnoliopsida</taxon>
        <taxon>eudicotyledons</taxon>
        <taxon>Gunneridae</taxon>
        <taxon>Pentapetalae</taxon>
        <taxon>rosids</taxon>
        <taxon>malvids</taxon>
        <taxon>Sapindales</taxon>
        <taxon>Sapindaceae</taxon>
        <taxon>Hippocastanoideae</taxon>
        <taxon>Acereae</taxon>
        <taxon>Acer</taxon>
    </lineage>
</organism>
<evidence type="ECO:0000256" key="3">
    <source>
        <dbReference type="ARBA" id="ARBA00022614"/>
    </source>
</evidence>
<dbReference type="Pfam" id="PF00560">
    <property type="entry name" value="LRR_1"/>
    <property type="match status" value="4"/>
</dbReference>
<keyword evidence="5" id="KW-0732">Signal</keyword>
<dbReference type="SUPFAM" id="SSF52058">
    <property type="entry name" value="L domain-like"/>
    <property type="match status" value="1"/>
</dbReference>
<evidence type="ECO:0000256" key="5">
    <source>
        <dbReference type="ARBA" id="ARBA00022729"/>
    </source>
</evidence>
<keyword evidence="7" id="KW-1133">Transmembrane helix</keyword>
<dbReference type="PANTHER" id="PTHR48063:SF101">
    <property type="entry name" value="LRR RECEPTOR-LIKE SERINE_THREONINE-PROTEIN KINASE FLS2"/>
    <property type="match status" value="1"/>
</dbReference>
<dbReference type="InterPro" id="IPR032675">
    <property type="entry name" value="LRR_dom_sf"/>
</dbReference>
<comment type="subcellular location">
    <subcellularLocation>
        <location evidence="1">Membrane</location>
        <topology evidence="1">Single-pass type I membrane protein</topology>
    </subcellularLocation>
</comment>
<evidence type="ECO:0000313" key="11">
    <source>
        <dbReference type="EMBL" id="TXG55102.1"/>
    </source>
</evidence>
<keyword evidence="10" id="KW-0325">Glycoprotein</keyword>
<evidence type="ECO:0000256" key="4">
    <source>
        <dbReference type="ARBA" id="ARBA00022692"/>
    </source>
</evidence>
<gene>
    <name evidence="11" type="ORF">EZV62_020358</name>
</gene>
<evidence type="ECO:0000256" key="10">
    <source>
        <dbReference type="ARBA" id="ARBA00023180"/>
    </source>
</evidence>
<proteinExistence type="inferred from homology"/>
<keyword evidence="6" id="KW-0677">Repeat</keyword>
<evidence type="ECO:0000256" key="7">
    <source>
        <dbReference type="ARBA" id="ARBA00022989"/>
    </source>
</evidence>
<dbReference type="AlphaFoldDB" id="A0A5C7HF66"/>
<reference evidence="12" key="1">
    <citation type="journal article" date="2019" name="Gigascience">
        <title>De novo genome assembly of the endangered Acer yangbiense, a plant species with extremely small populations endemic to Yunnan Province, China.</title>
        <authorList>
            <person name="Yang J."/>
            <person name="Wariss H.M."/>
            <person name="Tao L."/>
            <person name="Zhang R."/>
            <person name="Yun Q."/>
            <person name="Hollingsworth P."/>
            <person name="Dao Z."/>
            <person name="Luo G."/>
            <person name="Guo H."/>
            <person name="Ma Y."/>
            <person name="Sun W."/>
        </authorList>
    </citation>
    <scope>NUCLEOTIDE SEQUENCE [LARGE SCALE GENOMIC DNA]</scope>
    <source>
        <strain evidence="12">cv. Malutang</strain>
    </source>
</reference>
<evidence type="ECO:0000256" key="1">
    <source>
        <dbReference type="ARBA" id="ARBA00004479"/>
    </source>
</evidence>
<evidence type="ECO:0000313" key="12">
    <source>
        <dbReference type="Proteomes" id="UP000323000"/>
    </source>
</evidence>
<dbReference type="Gene3D" id="3.80.10.10">
    <property type="entry name" value="Ribonuclease Inhibitor"/>
    <property type="match status" value="1"/>
</dbReference>
<dbReference type="EMBL" id="VAHF01000009">
    <property type="protein sequence ID" value="TXG55102.1"/>
    <property type="molecule type" value="Genomic_DNA"/>
</dbReference>
<comment type="caution">
    <text evidence="11">The sequence shown here is derived from an EMBL/GenBank/DDBJ whole genome shotgun (WGS) entry which is preliminary data.</text>
</comment>
<evidence type="ECO:0000256" key="2">
    <source>
        <dbReference type="ARBA" id="ARBA00009592"/>
    </source>
</evidence>
<name>A0A5C7HF66_9ROSI</name>
<keyword evidence="3" id="KW-0433">Leucine-rich repeat</keyword>
<dbReference type="FunFam" id="3.80.10.10:FF:000041">
    <property type="entry name" value="LRR receptor-like serine/threonine-protein kinase ERECTA"/>
    <property type="match status" value="1"/>
</dbReference>
<evidence type="ECO:0000256" key="6">
    <source>
        <dbReference type="ARBA" id="ARBA00022737"/>
    </source>
</evidence>
<comment type="similarity">
    <text evidence="2">Belongs to the RLP family.</text>
</comment>
<keyword evidence="9" id="KW-0675">Receptor</keyword>
<evidence type="ECO:0008006" key="13">
    <source>
        <dbReference type="Google" id="ProtNLM"/>
    </source>
</evidence>
<dbReference type="InterPro" id="IPR046956">
    <property type="entry name" value="RLP23-like"/>
</dbReference>
<evidence type="ECO:0000256" key="8">
    <source>
        <dbReference type="ARBA" id="ARBA00023136"/>
    </source>
</evidence>
<sequence>MTAGCFLHSLHLRNNSMSGELPTSLKNCESLKVIDLGNNKFSGTLSALIEDSLLDLTVLSLRSNQFHGMVPRKLCNLAKLQVLDFSGNYISGTIPECLNNLTAMAQNEGLSAFFTYLYLSASPGEKPRGQ</sequence>
<accession>A0A5C7HF66</accession>
<keyword evidence="8" id="KW-0472">Membrane</keyword>